<protein>
    <submittedName>
        <fullName evidence="8 9">COP9 signalosome complex subunit 8</fullName>
    </submittedName>
</protein>
<dbReference type="AlphaFoldDB" id="A0A6J1DU53"/>
<accession>A0A6J1DU53</accession>
<evidence type="ECO:0000256" key="1">
    <source>
        <dbReference type="ARBA" id="ARBA00004123"/>
    </source>
</evidence>
<evidence type="ECO:0000256" key="2">
    <source>
        <dbReference type="ARBA" id="ARBA00004496"/>
    </source>
</evidence>
<dbReference type="GeneID" id="111024447"/>
<dbReference type="InterPro" id="IPR033205">
    <property type="entry name" value="COP9_CSN8"/>
</dbReference>
<evidence type="ECO:0000256" key="4">
    <source>
        <dbReference type="ARBA" id="ARBA00022790"/>
    </source>
</evidence>
<dbReference type="OrthoDB" id="5351233at2759"/>
<dbReference type="GO" id="GO:0005737">
    <property type="term" value="C:cytoplasm"/>
    <property type="evidence" value="ECO:0007669"/>
    <property type="project" value="UniProtKB-SubCell"/>
</dbReference>
<dbReference type="Pfam" id="PF10075">
    <property type="entry name" value="CSN8_PSD8_EIF3K"/>
    <property type="match status" value="1"/>
</dbReference>
<evidence type="ECO:0000313" key="9">
    <source>
        <dbReference type="RefSeq" id="XP_022157831.1"/>
    </source>
</evidence>
<dbReference type="GO" id="GO:0000338">
    <property type="term" value="P:protein deneddylation"/>
    <property type="evidence" value="ECO:0007669"/>
    <property type="project" value="InterPro"/>
</dbReference>
<keyword evidence="3" id="KW-0963">Cytoplasm</keyword>
<organism evidence="7 8">
    <name type="scientific">Momordica charantia</name>
    <name type="common">Bitter gourd</name>
    <name type="synonym">Balsam pear</name>
    <dbReference type="NCBI Taxonomy" id="3673"/>
    <lineage>
        <taxon>Eukaryota</taxon>
        <taxon>Viridiplantae</taxon>
        <taxon>Streptophyta</taxon>
        <taxon>Embryophyta</taxon>
        <taxon>Tracheophyta</taxon>
        <taxon>Spermatophyta</taxon>
        <taxon>Magnoliopsida</taxon>
        <taxon>eudicotyledons</taxon>
        <taxon>Gunneridae</taxon>
        <taxon>Pentapetalae</taxon>
        <taxon>rosids</taxon>
        <taxon>fabids</taxon>
        <taxon>Cucurbitales</taxon>
        <taxon>Cucurbitaceae</taxon>
        <taxon>Momordiceae</taxon>
        <taxon>Momordica</taxon>
    </lineage>
</organism>
<dbReference type="InterPro" id="IPR033464">
    <property type="entry name" value="CSN8_PSD8_EIF3K"/>
</dbReference>
<evidence type="ECO:0000313" key="8">
    <source>
        <dbReference type="RefSeq" id="XP_022157830.1"/>
    </source>
</evidence>
<dbReference type="PANTHER" id="PTHR13339">
    <property type="entry name" value="COP9 SIGNALOSOME COMPLEX SUBUNIT 8"/>
    <property type="match status" value="1"/>
</dbReference>
<evidence type="ECO:0000256" key="3">
    <source>
        <dbReference type="ARBA" id="ARBA00022490"/>
    </source>
</evidence>
<sequence length="197" mass="22617">MDFAHLTEALASKSYEKIADICDDLMLQAAAEGIAFQDEWPYAIHILGHLYVDDINSARFLWKAVPSTVRESRPELVAVWKIGQKLWTRDYGGVYGAIHGFDWSQEVQGLLVAFSDLYRRRMFQLLVSAYSTLSIHDTAHFLGMSEEEAKNYVTQEGWIVDLASQMLTVKKQQIVSEQKLDSSKLQRLTEYVFHLEH</sequence>
<keyword evidence="4" id="KW-0736">Signalosome</keyword>
<dbReference type="Gene3D" id="1.25.40.990">
    <property type="match status" value="1"/>
</dbReference>
<dbReference type="PANTHER" id="PTHR13339:SF0">
    <property type="entry name" value="COP9 SIGNALOSOME COMPLEX SUBUNIT 8"/>
    <property type="match status" value="1"/>
</dbReference>
<keyword evidence="7" id="KW-1185">Reference proteome</keyword>
<dbReference type="KEGG" id="mcha:111024447"/>
<evidence type="ECO:0000259" key="6">
    <source>
        <dbReference type="Pfam" id="PF10075"/>
    </source>
</evidence>
<reference evidence="8 9" key="1">
    <citation type="submission" date="2025-04" db="UniProtKB">
        <authorList>
            <consortium name="RefSeq"/>
        </authorList>
    </citation>
    <scope>IDENTIFICATION</scope>
    <source>
        <strain evidence="8 9">OHB3-1</strain>
    </source>
</reference>
<evidence type="ECO:0000256" key="5">
    <source>
        <dbReference type="ARBA" id="ARBA00023242"/>
    </source>
</evidence>
<keyword evidence="5" id="KW-0539">Nucleus</keyword>
<dbReference type="RefSeq" id="XP_022157830.1">
    <property type="nucleotide sequence ID" value="XM_022302138.1"/>
</dbReference>
<evidence type="ECO:0000313" key="7">
    <source>
        <dbReference type="Proteomes" id="UP000504603"/>
    </source>
</evidence>
<dbReference type="RefSeq" id="XP_022157831.1">
    <property type="nucleotide sequence ID" value="XM_022302139.1"/>
</dbReference>
<dbReference type="GO" id="GO:0008180">
    <property type="term" value="C:COP9 signalosome"/>
    <property type="evidence" value="ECO:0007669"/>
    <property type="project" value="UniProtKB-KW"/>
</dbReference>
<proteinExistence type="predicted"/>
<name>A0A6J1DU53_MOMCH</name>
<comment type="subcellular location">
    <subcellularLocation>
        <location evidence="2">Cytoplasm</location>
    </subcellularLocation>
    <subcellularLocation>
        <location evidence="1">Nucleus</location>
    </subcellularLocation>
</comment>
<gene>
    <name evidence="8 9" type="primary">LOC111024447</name>
</gene>
<dbReference type="GO" id="GO:0010387">
    <property type="term" value="P:COP9 signalosome assembly"/>
    <property type="evidence" value="ECO:0007669"/>
    <property type="project" value="InterPro"/>
</dbReference>
<dbReference type="Proteomes" id="UP000504603">
    <property type="component" value="Unplaced"/>
</dbReference>
<feature type="domain" description="CSN8/PSMD8/EIF3K" evidence="6">
    <location>
        <begin position="39"/>
        <end position="177"/>
    </location>
</feature>